<protein>
    <submittedName>
        <fullName evidence="1">Uncharacterized protein</fullName>
    </submittedName>
</protein>
<dbReference type="EMBL" id="ML978198">
    <property type="protein sequence ID" value="KAF2029682.1"/>
    <property type="molecule type" value="Genomic_DNA"/>
</dbReference>
<keyword evidence="2" id="KW-1185">Reference proteome</keyword>
<proteinExistence type="predicted"/>
<evidence type="ECO:0000313" key="2">
    <source>
        <dbReference type="Proteomes" id="UP000799777"/>
    </source>
</evidence>
<name>A0A9P4H8X2_9PLEO</name>
<dbReference type="OrthoDB" id="3777578at2759"/>
<sequence length="414" mass="46737">MANPSHWSLAPTAALLGFTDGRCLMWATLAPARLNHKIHFDTTDQNQGNYRSTIELQDAFATVGRKFADLHEAAVWDGPDPNYAYSLVTELLRPANNFYGEVDNDFMFTHTILVAFHEKVEAARVKHAAETFGAVGMSYAITNQNYWLTNSQMLEMLFDFNKVRVEYSSEYQLRAHSRNVADAMTAKIMLYVRAQTEVKSHAVGYSRVIPNLLAISLDDLLRTYVRDDMEVLLDSLGFFADQSIQVESNRTKQCTRDFYHKIAQFFSYSSPLLSAFWASGLESDEDDEDDHDDDEILEDHTVIQLEDVLAGPENVQLDDVSMVVDKHVASTCIICFEACTPMRKSNACSIGIVGTVSGLSSERTMLSDIDAQLAVGSSFLNLQRYSVVRPFSDIPLIRESFTAFRWLLRFYIEA</sequence>
<gene>
    <name evidence="1" type="ORF">EK21DRAFT_112725</name>
</gene>
<organism evidence="1 2">
    <name type="scientific">Setomelanomma holmii</name>
    <dbReference type="NCBI Taxonomy" id="210430"/>
    <lineage>
        <taxon>Eukaryota</taxon>
        <taxon>Fungi</taxon>
        <taxon>Dikarya</taxon>
        <taxon>Ascomycota</taxon>
        <taxon>Pezizomycotina</taxon>
        <taxon>Dothideomycetes</taxon>
        <taxon>Pleosporomycetidae</taxon>
        <taxon>Pleosporales</taxon>
        <taxon>Pleosporineae</taxon>
        <taxon>Phaeosphaeriaceae</taxon>
        <taxon>Setomelanomma</taxon>
    </lineage>
</organism>
<dbReference type="AlphaFoldDB" id="A0A9P4H8X2"/>
<accession>A0A9P4H8X2</accession>
<dbReference type="Proteomes" id="UP000799777">
    <property type="component" value="Unassembled WGS sequence"/>
</dbReference>
<reference evidence="1" key="1">
    <citation type="journal article" date="2020" name="Stud. Mycol.">
        <title>101 Dothideomycetes genomes: a test case for predicting lifestyles and emergence of pathogens.</title>
        <authorList>
            <person name="Haridas S."/>
            <person name="Albert R."/>
            <person name="Binder M."/>
            <person name="Bloem J."/>
            <person name="Labutti K."/>
            <person name="Salamov A."/>
            <person name="Andreopoulos B."/>
            <person name="Baker S."/>
            <person name="Barry K."/>
            <person name="Bills G."/>
            <person name="Bluhm B."/>
            <person name="Cannon C."/>
            <person name="Castanera R."/>
            <person name="Culley D."/>
            <person name="Daum C."/>
            <person name="Ezra D."/>
            <person name="Gonzalez J."/>
            <person name="Henrissat B."/>
            <person name="Kuo A."/>
            <person name="Liang C."/>
            <person name="Lipzen A."/>
            <person name="Lutzoni F."/>
            <person name="Magnuson J."/>
            <person name="Mondo S."/>
            <person name="Nolan M."/>
            <person name="Ohm R."/>
            <person name="Pangilinan J."/>
            <person name="Park H.-J."/>
            <person name="Ramirez L."/>
            <person name="Alfaro M."/>
            <person name="Sun H."/>
            <person name="Tritt A."/>
            <person name="Yoshinaga Y."/>
            <person name="Zwiers L.-H."/>
            <person name="Turgeon B."/>
            <person name="Goodwin S."/>
            <person name="Spatafora J."/>
            <person name="Crous P."/>
            <person name="Grigoriev I."/>
        </authorList>
    </citation>
    <scope>NUCLEOTIDE SEQUENCE</scope>
    <source>
        <strain evidence="1">CBS 110217</strain>
    </source>
</reference>
<evidence type="ECO:0000313" key="1">
    <source>
        <dbReference type="EMBL" id="KAF2029682.1"/>
    </source>
</evidence>
<comment type="caution">
    <text evidence="1">The sequence shown here is derived from an EMBL/GenBank/DDBJ whole genome shotgun (WGS) entry which is preliminary data.</text>
</comment>